<evidence type="ECO:0000313" key="3">
    <source>
        <dbReference type="EMBL" id="VDI38826.1"/>
    </source>
</evidence>
<dbReference type="PROSITE" id="PS00028">
    <property type="entry name" value="ZINC_FINGER_C2H2_1"/>
    <property type="match status" value="1"/>
</dbReference>
<evidence type="ECO:0000259" key="2">
    <source>
        <dbReference type="PROSITE" id="PS50157"/>
    </source>
</evidence>
<evidence type="ECO:0000313" key="4">
    <source>
        <dbReference type="Proteomes" id="UP000596742"/>
    </source>
</evidence>
<dbReference type="InterPro" id="IPR013087">
    <property type="entry name" value="Znf_C2H2_type"/>
</dbReference>
<accession>A0A8B6ERM1</accession>
<dbReference type="GO" id="GO:0008270">
    <property type="term" value="F:zinc ion binding"/>
    <property type="evidence" value="ECO:0007669"/>
    <property type="project" value="UniProtKB-KW"/>
</dbReference>
<sequence length="114" mass="13304">MSNTCPDCGSEFSRKDVMLRHQRNKHRISQPYPQINDAYPPPPPLITPSPERIIWCYKRWQPLFSEMQQTIKNILFVQGLPENLNDDSFIDSRFPSLIILDDLMRDVTNSKDGV</sequence>
<dbReference type="Gene3D" id="3.30.160.60">
    <property type="entry name" value="Classic Zinc Finger"/>
    <property type="match status" value="1"/>
</dbReference>
<gene>
    <name evidence="3" type="ORF">MGAL_10B052055</name>
</gene>
<reference evidence="3" key="1">
    <citation type="submission" date="2018-11" db="EMBL/GenBank/DDBJ databases">
        <authorList>
            <person name="Alioto T."/>
            <person name="Alioto T."/>
        </authorList>
    </citation>
    <scope>NUCLEOTIDE SEQUENCE</scope>
</reference>
<protein>
    <recommendedName>
        <fullName evidence="2">C2H2-type domain-containing protein</fullName>
    </recommendedName>
</protein>
<organism evidence="3 4">
    <name type="scientific">Mytilus galloprovincialis</name>
    <name type="common">Mediterranean mussel</name>
    <dbReference type="NCBI Taxonomy" id="29158"/>
    <lineage>
        <taxon>Eukaryota</taxon>
        <taxon>Metazoa</taxon>
        <taxon>Spiralia</taxon>
        <taxon>Lophotrochozoa</taxon>
        <taxon>Mollusca</taxon>
        <taxon>Bivalvia</taxon>
        <taxon>Autobranchia</taxon>
        <taxon>Pteriomorphia</taxon>
        <taxon>Mytilida</taxon>
        <taxon>Mytiloidea</taxon>
        <taxon>Mytilidae</taxon>
        <taxon>Mytilinae</taxon>
        <taxon>Mytilus</taxon>
    </lineage>
</organism>
<name>A0A8B6ERM1_MYTGA</name>
<keyword evidence="4" id="KW-1185">Reference proteome</keyword>
<keyword evidence="1" id="KW-0863">Zinc-finger</keyword>
<feature type="domain" description="C2H2-type" evidence="2">
    <location>
        <begin position="3"/>
        <end position="31"/>
    </location>
</feature>
<keyword evidence="1" id="KW-0479">Metal-binding</keyword>
<dbReference type="InterPro" id="IPR036236">
    <property type="entry name" value="Znf_C2H2_sf"/>
</dbReference>
<dbReference type="EMBL" id="UYJE01005625">
    <property type="protein sequence ID" value="VDI38826.1"/>
    <property type="molecule type" value="Genomic_DNA"/>
</dbReference>
<dbReference type="SUPFAM" id="SSF57667">
    <property type="entry name" value="beta-beta-alpha zinc fingers"/>
    <property type="match status" value="1"/>
</dbReference>
<proteinExistence type="predicted"/>
<comment type="caution">
    <text evidence="3">The sequence shown here is derived from an EMBL/GenBank/DDBJ whole genome shotgun (WGS) entry which is preliminary data.</text>
</comment>
<dbReference type="PROSITE" id="PS50157">
    <property type="entry name" value="ZINC_FINGER_C2H2_2"/>
    <property type="match status" value="1"/>
</dbReference>
<evidence type="ECO:0000256" key="1">
    <source>
        <dbReference type="PROSITE-ProRule" id="PRU00042"/>
    </source>
</evidence>
<dbReference type="Proteomes" id="UP000596742">
    <property type="component" value="Unassembled WGS sequence"/>
</dbReference>
<keyword evidence="1" id="KW-0862">Zinc</keyword>
<dbReference type="AlphaFoldDB" id="A0A8B6ERM1"/>